<gene>
    <name evidence="2" type="ORF">ACFPIJ_24640</name>
</gene>
<organism evidence="2 3">
    <name type="scientific">Dactylosporangium cerinum</name>
    <dbReference type="NCBI Taxonomy" id="1434730"/>
    <lineage>
        <taxon>Bacteria</taxon>
        <taxon>Bacillati</taxon>
        <taxon>Actinomycetota</taxon>
        <taxon>Actinomycetes</taxon>
        <taxon>Micromonosporales</taxon>
        <taxon>Micromonosporaceae</taxon>
        <taxon>Dactylosporangium</taxon>
    </lineage>
</organism>
<dbReference type="InterPro" id="IPR000182">
    <property type="entry name" value="GNAT_dom"/>
</dbReference>
<keyword evidence="3" id="KW-1185">Reference proteome</keyword>
<accession>A0ABV9VZ38</accession>
<dbReference type="InterPro" id="IPR016181">
    <property type="entry name" value="Acyl_CoA_acyltransferase"/>
</dbReference>
<dbReference type="GO" id="GO:0016746">
    <property type="term" value="F:acyltransferase activity"/>
    <property type="evidence" value="ECO:0007669"/>
    <property type="project" value="UniProtKB-KW"/>
</dbReference>
<feature type="domain" description="N-acetyltransferase" evidence="1">
    <location>
        <begin position="48"/>
        <end position="235"/>
    </location>
</feature>
<dbReference type="EMBL" id="JBHSIU010000028">
    <property type="protein sequence ID" value="MFC5001014.1"/>
    <property type="molecule type" value="Genomic_DNA"/>
</dbReference>
<dbReference type="CDD" id="cd04301">
    <property type="entry name" value="NAT_SF"/>
    <property type="match status" value="1"/>
</dbReference>
<name>A0ABV9VZ38_9ACTN</name>
<sequence>MLASVLSTNFRAGIYLLSGRAPVGHAGGMTQDLRIVELDVDDPTAVEAAFTVGNEAILADLPDLPPNCRAEHEVRVRLPMPGAERHIFLAWRGDEPVGLVQADLPVYDNLGKSFLDILVLKEHRRQGVGRALYRHAVDFGLARGRTSVMGFSVITDLGGAPIGSSAPFAAATGLENKLIDVRRRLDLSTADDAELDRLLAGSWPKAAGYSTVQWGNRPPEELLEDLALLDSSFLDEAPKGDLDFEAEKVDVDRLRRTYETRAHYGARAYETGVIHDASGRLVAWSALRVAKSVDWHAWQLVTLVDPAHRGHRLGMISKVVNLRTMRAQEPAVRIVDTFNAEVNTHMIAINEAMGFRAMDRWANWQASVA</sequence>
<evidence type="ECO:0000259" key="1">
    <source>
        <dbReference type="PROSITE" id="PS51186"/>
    </source>
</evidence>
<reference evidence="3" key="1">
    <citation type="journal article" date="2019" name="Int. J. Syst. Evol. Microbiol.">
        <title>The Global Catalogue of Microorganisms (GCM) 10K type strain sequencing project: providing services to taxonomists for standard genome sequencing and annotation.</title>
        <authorList>
            <consortium name="The Broad Institute Genomics Platform"/>
            <consortium name="The Broad Institute Genome Sequencing Center for Infectious Disease"/>
            <person name="Wu L."/>
            <person name="Ma J."/>
        </authorList>
    </citation>
    <scope>NUCLEOTIDE SEQUENCE [LARGE SCALE GENOMIC DNA]</scope>
    <source>
        <strain evidence="3">CGMCC 4.7152</strain>
    </source>
</reference>
<comment type="caution">
    <text evidence="2">The sequence shown here is derived from an EMBL/GenBank/DDBJ whole genome shotgun (WGS) entry which is preliminary data.</text>
</comment>
<dbReference type="Pfam" id="PF00583">
    <property type="entry name" value="Acetyltransf_1"/>
    <property type="match status" value="1"/>
</dbReference>
<protein>
    <submittedName>
        <fullName evidence="2">GNAT family N-acetyltransferase</fullName>
        <ecNumber evidence="2">2.3.-.-</ecNumber>
    </submittedName>
</protein>
<evidence type="ECO:0000313" key="2">
    <source>
        <dbReference type="EMBL" id="MFC5001014.1"/>
    </source>
</evidence>
<dbReference type="SUPFAM" id="SSF55729">
    <property type="entry name" value="Acyl-CoA N-acyltransferases (Nat)"/>
    <property type="match status" value="2"/>
</dbReference>
<dbReference type="EC" id="2.3.-.-" evidence="2"/>
<dbReference type="PROSITE" id="PS51186">
    <property type="entry name" value="GNAT"/>
    <property type="match status" value="1"/>
</dbReference>
<dbReference type="RefSeq" id="WP_380117589.1">
    <property type="nucleotide sequence ID" value="NZ_JBHSIU010000028.1"/>
</dbReference>
<keyword evidence="2" id="KW-0012">Acyltransferase</keyword>
<dbReference type="Gene3D" id="3.40.630.30">
    <property type="match status" value="1"/>
</dbReference>
<dbReference type="Proteomes" id="UP001595912">
    <property type="component" value="Unassembled WGS sequence"/>
</dbReference>
<evidence type="ECO:0000313" key="3">
    <source>
        <dbReference type="Proteomes" id="UP001595912"/>
    </source>
</evidence>
<proteinExistence type="predicted"/>
<keyword evidence="2" id="KW-0808">Transferase</keyword>